<evidence type="ECO:0000256" key="1">
    <source>
        <dbReference type="ARBA" id="ARBA00004236"/>
    </source>
</evidence>
<dbReference type="SMART" id="SM00382">
    <property type="entry name" value="AAA"/>
    <property type="match status" value="1"/>
</dbReference>
<evidence type="ECO:0000256" key="3">
    <source>
        <dbReference type="ARBA" id="ARBA00022448"/>
    </source>
</evidence>
<dbReference type="PANTHER" id="PTHR43553:SF24">
    <property type="entry name" value="ENERGY-COUPLING FACTOR TRANSPORTER ATP-BINDING PROTEIN ECFA1"/>
    <property type="match status" value="1"/>
</dbReference>
<comment type="caution">
    <text evidence="10">The sequence shown here is derived from an EMBL/GenBank/DDBJ whole genome shotgun (WGS) entry which is preliminary data.</text>
</comment>
<dbReference type="Proteomes" id="UP001142325">
    <property type="component" value="Unassembled WGS sequence"/>
</dbReference>
<dbReference type="SUPFAM" id="SSF52540">
    <property type="entry name" value="P-loop containing nucleoside triphosphate hydrolases"/>
    <property type="match status" value="1"/>
</dbReference>
<organism evidence="10 11">
    <name type="scientific">Microbacterium keratanolyticum</name>
    <dbReference type="NCBI Taxonomy" id="67574"/>
    <lineage>
        <taxon>Bacteria</taxon>
        <taxon>Bacillati</taxon>
        <taxon>Actinomycetota</taxon>
        <taxon>Actinomycetes</taxon>
        <taxon>Micrococcales</taxon>
        <taxon>Microbacteriaceae</taxon>
        <taxon>Microbacterium</taxon>
    </lineage>
</organism>
<dbReference type="GO" id="GO:0042626">
    <property type="term" value="F:ATPase-coupled transmembrane transporter activity"/>
    <property type="evidence" value="ECO:0007669"/>
    <property type="project" value="TreeGrafter"/>
</dbReference>
<dbReference type="AlphaFoldDB" id="A0A9W6M7E6"/>
<proteinExistence type="inferred from homology"/>
<evidence type="ECO:0000256" key="8">
    <source>
        <dbReference type="ARBA" id="ARBA00023136"/>
    </source>
</evidence>
<dbReference type="InterPro" id="IPR027417">
    <property type="entry name" value="P-loop_NTPase"/>
</dbReference>
<dbReference type="InterPro" id="IPR003439">
    <property type="entry name" value="ABC_transporter-like_ATP-bd"/>
</dbReference>
<dbReference type="GO" id="GO:0005524">
    <property type="term" value="F:ATP binding"/>
    <property type="evidence" value="ECO:0007669"/>
    <property type="project" value="UniProtKB-KW"/>
</dbReference>
<dbReference type="FunFam" id="3.40.50.300:FF:000224">
    <property type="entry name" value="Energy-coupling factor transporter ATP-binding protein EcfA"/>
    <property type="match status" value="1"/>
</dbReference>
<keyword evidence="5" id="KW-0547">Nucleotide-binding</keyword>
<evidence type="ECO:0000256" key="7">
    <source>
        <dbReference type="ARBA" id="ARBA00022967"/>
    </source>
</evidence>
<dbReference type="InterPro" id="IPR050095">
    <property type="entry name" value="ECF_ABC_transporter_ATP-bd"/>
</dbReference>
<feature type="domain" description="ABC transporter" evidence="9">
    <location>
        <begin position="6"/>
        <end position="239"/>
    </location>
</feature>
<keyword evidence="11" id="KW-1185">Reference proteome</keyword>
<keyword evidence="3" id="KW-0813">Transport</keyword>
<dbReference type="PROSITE" id="PS50893">
    <property type="entry name" value="ABC_TRANSPORTER_2"/>
    <property type="match status" value="1"/>
</dbReference>
<dbReference type="Pfam" id="PF00005">
    <property type="entry name" value="ABC_tran"/>
    <property type="match status" value="1"/>
</dbReference>
<evidence type="ECO:0000259" key="9">
    <source>
        <dbReference type="PROSITE" id="PS50893"/>
    </source>
</evidence>
<sequence>MTGLDVRFDNVRFTYPSGVEALKGITFTIPAGQRVAIIGQNGAGKTTLVRHLNRINAPSSGTVHVGDTTTADQSIAQMSARVGYVFQNPDEQIFARTVIADVSFGPRNLGLDAEEADTRARAALEAVGLADHADVHPHQLSLSERKRVAFAGVLAMRTPVLVLDEPTTGQDARGVETIARIVQHVASEGRTVIAITHDMDFCVENFDRVIVMTQGEVRADGTPGEVFASGEVIAQAAVEPPQLMRLAAELGWATRPRDAEEFVDTVALHSGPAA</sequence>
<keyword evidence="7" id="KW-1278">Translocase</keyword>
<dbReference type="InterPro" id="IPR015856">
    <property type="entry name" value="ABC_transpr_CbiO/EcfA_su"/>
</dbReference>
<dbReference type="GO" id="GO:0043190">
    <property type="term" value="C:ATP-binding cassette (ABC) transporter complex"/>
    <property type="evidence" value="ECO:0007669"/>
    <property type="project" value="TreeGrafter"/>
</dbReference>
<dbReference type="PANTHER" id="PTHR43553">
    <property type="entry name" value="HEAVY METAL TRANSPORTER"/>
    <property type="match status" value="1"/>
</dbReference>
<name>A0A9W6M7E6_9MICO</name>
<evidence type="ECO:0000256" key="4">
    <source>
        <dbReference type="ARBA" id="ARBA00022475"/>
    </source>
</evidence>
<gene>
    <name evidence="10" type="ORF">GCM10017596_06350</name>
</gene>
<reference evidence="10" key="2">
    <citation type="submission" date="2023-01" db="EMBL/GenBank/DDBJ databases">
        <authorList>
            <person name="Sun Q."/>
            <person name="Evtushenko L."/>
        </authorList>
    </citation>
    <scope>NUCLEOTIDE SEQUENCE</scope>
    <source>
        <strain evidence="10">VKM Ac-1958</strain>
    </source>
</reference>
<comment type="subcellular location">
    <subcellularLocation>
        <location evidence="1">Cell membrane</location>
    </subcellularLocation>
</comment>
<accession>A0A9W6M7E6</accession>
<protein>
    <submittedName>
        <fullName evidence="10">ABC transporter ATP-binding protein</fullName>
    </submittedName>
</protein>
<keyword evidence="4" id="KW-1003">Cell membrane</keyword>
<evidence type="ECO:0000256" key="6">
    <source>
        <dbReference type="ARBA" id="ARBA00022840"/>
    </source>
</evidence>
<evidence type="ECO:0000256" key="2">
    <source>
        <dbReference type="ARBA" id="ARBA00005417"/>
    </source>
</evidence>
<reference evidence="10" key="1">
    <citation type="journal article" date="2014" name="Int. J. Syst. Evol. Microbiol.">
        <title>Complete genome sequence of Corynebacterium casei LMG S-19264T (=DSM 44701T), isolated from a smear-ripened cheese.</title>
        <authorList>
            <consortium name="US DOE Joint Genome Institute (JGI-PGF)"/>
            <person name="Walter F."/>
            <person name="Albersmeier A."/>
            <person name="Kalinowski J."/>
            <person name="Ruckert C."/>
        </authorList>
    </citation>
    <scope>NUCLEOTIDE SEQUENCE</scope>
    <source>
        <strain evidence="10">VKM Ac-1958</strain>
    </source>
</reference>
<dbReference type="GO" id="GO:0016887">
    <property type="term" value="F:ATP hydrolysis activity"/>
    <property type="evidence" value="ECO:0007669"/>
    <property type="project" value="InterPro"/>
</dbReference>
<evidence type="ECO:0000313" key="10">
    <source>
        <dbReference type="EMBL" id="GLK00920.1"/>
    </source>
</evidence>
<keyword evidence="6 10" id="KW-0067">ATP-binding</keyword>
<dbReference type="EMBL" id="BSET01000001">
    <property type="protein sequence ID" value="GLK00920.1"/>
    <property type="molecule type" value="Genomic_DNA"/>
</dbReference>
<dbReference type="CDD" id="cd03225">
    <property type="entry name" value="ABC_cobalt_CbiO_domain1"/>
    <property type="match status" value="1"/>
</dbReference>
<keyword evidence="8" id="KW-0472">Membrane</keyword>
<comment type="similarity">
    <text evidence="2">Belongs to the ABC transporter superfamily.</text>
</comment>
<evidence type="ECO:0000313" key="11">
    <source>
        <dbReference type="Proteomes" id="UP001142325"/>
    </source>
</evidence>
<dbReference type="InterPro" id="IPR003593">
    <property type="entry name" value="AAA+_ATPase"/>
</dbReference>
<evidence type="ECO:0000256" key="5">
    <source>
        <dbReference type="ARBA" id="ARBA00022741"/>
    </source>
</evidence>
<dbReference type="Gene3D" id="3.40.50.300">
    <property type="entry name" value="P-loop containing nucleotide triphosphate hydrolases"/>
    <property type="match status" value="1"/>
</dbReference>
<dbReference type="RefSeq" id="WP_204938596.1">
    <property type="nucleotide sequence ID" value="NZ_BAAAUM010000001.1"/>
</dbReference>